<dbReference type="GO" id="GO:0003700">
    <property type="term" value="F:DNA-binding transcription factor activity"/>
    <property type="evidence" value="ECO:0007669"/>
    <property type="project" value="InterPro"/>
</dbReference>
<feature type="domain" description="HTH marR-type" evidence="5">
    <location>
        <begin position="34"/>
        <end position="166"/>
    </location>
</feature>
<dbReference type="GO" id="GO:0003677">
    <property type="term" value="F:DNA binding"/>
    <property type="evidence" value="ECO:0007669"/>
    <property type="project" value="UniProtKB-KW"/>
</dbReference>
<evidence type="ECO:0000259" key="5">
    <source>
        <dbReference type="PROSITE" id="PS50995"/>
    </source>
</evidence>
<evidence type="ECO:0000256" key="4">
    <source>
        <dbReference type="SAM" id="MobiDB-lite"/>
    </source>
</evidence>
<evidence type="ECO:0000256" key="2">
    <source>
        <dbReference type="ARBA" id="ARBA00023125"/>
    </source>
</evidence>
<evidence type="ECO:0000256" key="3">
    <source>
        <dbReference type="ARBA" id="ARBA00023163"/>
    </source>
</evidence>
<dbReference type="SUPFAM" id="SSF46785">
    <property type="entry name" value="Winged helix' DNA-binding domain"/>
    <property type="match status" value="1"/>
</dbReference>
<keyword evidence="1" id="KW-0805">Transcription regulation</keyword>
<evidence type="ECO:0000256" key="1">
    <source>
        <dbReference type="ARBA" id="ARBA00023015"/>
    </source>
</evidence>
<accession>A0A4R8W9P7</accession>
<dbReference type="EMBL" id="SOFM01000016">
    <property type="protein sequence ID" value="TFC05368.1"/>
    <property type="molecule type" value="Genomic_DNA"/>
</dbReference>
<dbReference type="PANTHER" id="PTHR39515">
    <property type="entry name" value="CONSERVED PROTEIN"/>
    <property type="match status" value="1"/>
</dbReference>
<feature type="region of interest" description="Disordered" evidence="4">
    <location>
        <begin position="1"/>
        <end position="30"/>
    </location>
</feature>
<dbReference type="InterPro" id="IPR052526">
    <property type="entry name" value="HTH-type_Bedaq_tolerance"/>
</dbReference>
<name>A0A4R8W9P7_9MICO</name>
<sequence>MDSATASASTVSGPTSGSASGTAPGSAPGRRMTVAELSHDFRLANGRLARRLRQEKADNELSGSQFSALGTLFFYGPFTLRELSEHEKVTPPSMNRTVNALVQAGLVNRTASADDGRKVVLTVTETGRTMMRDTRKRRDAWLAQRIVRFTPEQRRVLAEAIEIMKELTDS</sequence>
<dbReference type="PROSITE" id="PS50995">
    <property type="entry name" value="HTH_MARR_2"/>
    <property type="match status" value="1"/>
</dbReference>
<feature type="compositionally biased region" description="Low complexity" evidence="4">
    <location>
        <begin position="1"/>
        <end position="29"/>
    </location>
</feature>
<gene>
    <name evidence="6" type="ORF">E3O32_06760</name>
</gene>
<evidence type="ECO:0000313" key="7">
    <source>
        <dbReference type="Proteomes" id="UP000297643"/>
    </source>
</evidence>
<dbReference type="PROSITE" id="PS01117">
    <property type="entry name" value="HTH_MARR_1"/>
    <property type="match status" value="1"/>
</dbReference>
<dbReference type="InterPro" id="IPR023187">
    <property type="entry name" value="Tscrpt_reg_MarR-type_CS"/>
</dbReference>
<dbReference type="InterPro" id="IPR036390">
    <property type="entry name" value="WH_DNA-bd_sf"/>
</dbReference>
<dbReference type="Proteomes" id="UP000297643">
    <property type="component" value="Unassembled WGS sequence"/>
</dbReference>
<keyword evidence="3" id="KW-0804">Transcription</keyword>
<comment type="caution">
    <text evidence="6">The sequence shown here is derived from an EMBL/GenBank/DDBJ whole genome shotgun (WGS) entry which is preliminary data.</text>
</comment>
<dbReference type="AlphaFoldDB" id="A0A4R8W9P7"/>
<proteinExistence type="predicted"/>
<evidence type="ECO:0000313" key="6">
    <source>
        <dbReference type="EMBL" id="TFC05368.1"/>
    </source>
</evidence>
<keyword evidence="2" id="KW-0238">DNA-binding</keyword>
<dbReference type="RefSeq" id="WP_134507875.1">
    <property type="nucleotide sequence ID" value="NZ_SOFM01000016.1"/>
</dbReference>
<protein>
    <submittedName>
        <fullName evidence="6">MarR family transcriptional regulator</fullName>
    </submittedName>
</protein>
<keyword evidence="7" id="KW-1185">Reference proteome</keyword>
<dbReference type="Pfam" id="PF01047">
    <property type="entry name" value="MarR"/>
    <property type="match status" value="1"/>
</dbReference>
<reference evidence="6 7" key="1">
    <citation type="submission" date="2019-03" db="EMBL/GenBank/DDBJ databases">
        <title>Genomics of glacier-inhabiting Cryobacterium strains.</title>
        <authorList>
            <person name="Liu Q."/>
            <person name="Xin Y.-H."/>
        </authorList>
    </citation>
    <scope>NUCLEOTIDE SEQUENCE [LARGE SCALE GENOMIC DNA]</scope>
    <source>
        <strain evidence="6 7">RHLT2-21</strain>
    </source>
</reference>
<dbReference type="InterPro" id="IPR000835">
    <property type="entry name" value="HTH_MarR-typ"/>
</dbReference>
<dbReference type="InterPro" id="IPR036388">
    <property type="entry name" value="WH-like_DNA-bd_sf"/>
</dbReference>
<organism evidence="6 7">
    <name type="scientific">Cryobacterium mannosilyticum</name>
    <dbReference type="NCBI Taxonomy" id="1259190"/>
    <lineage>
        <taxon>Bacteria</taxon>
        <taxon>Bacillati</taxon>
        <taxon>Actinomycetota</taxon>
        <taxon>Actinomycetes</taxon>
        <taxon>Micrococcales</taxon>
        <taxon>Microbacteriaceae</taxon>
        <taxon>Cryobacterium</taxon>
    </lineage>
</organism>
<dbReference type="PANTHER" id="PTHR39515:SF2">
    <property type="entry name" value="HTH-TYPE TRANSCRIPTIONAL REGULATOR RV0880"/>
    <property type="match status" value="1"/>
</dbReference>
<dbReference type="SMART" id="SM00347">
    <property type="entry name" value="HTH_MARR"/>
    <property type="match status" value="1"/>
</dbReference>
<dbReference type="Gene3D" id="1.10.10.10">
    <property type="entry name" value="Winged helix-like DNA-binding domain superfamily/Winged helix DNA-binding domain"/>
    <property type="match status" value="1"/>
</dbReference>